<evidence type="ECO:0000256" key="1">
    <source>
        <dbReference type="SAM" id="MobiDB-lite"/>
    </source>
</evidence>
<evidence type="ECO:0000313" key="3">
    <source>
        <dbReference type="EMBL" id="RKP03748.1"/>
    </source>
</evidence>
<protein>
    <submittedName>
        <fullName evidence="3">Uncharacterized protein</fullName>
    </submittedName>
</protein>
<name>A0A4P9XE27_9FUNG</name>
<keyword evidence="2" id="KW-0732">Signal</keyword>
<feature type="signal peptide" evidence="2">
    <location>
        <begin position="1"/>
        <end position="25"/>
    </location>
</feature>
<dbReference type="Proteomes" id="UP000274922">
    <property type="component" value="Unassembled WGS sequence"/>
</dbReference>
<dbReference type="EMBL" id="ML014118">
    <property type="protein sequence ID" value="RKP03748.1"/>
    <property type="molecule type" value="Genomic_DNA"/>
</dbReference>
<feature type="chain" id="PRO_5020665769" evidence="2">
    <location>
        <begin position="26"/>
        <end position="260"/>
    </location>
</feature>
<accession>A0A4P9XE27</accession>
<sequence length="260" mass="28109">MPGVKFSLLALAGSALMLCITGVETLDASEFASQVRFRNIFNGTAPNPSCQDPNMESYFTSYQFFVPRAKPLDVWAAIGNPENFEWTRLPIGYNQNAMREVTQVDDGDPQNLISFNISTCVKTGIATMYPDARRSCQEALQMGKTTPTDEPSTDEPSTDVLTTDELSTDEPSTDVPMADVLMTYESSTDVPTTDEPTNNESTTTATTTTTTTASTTTPEMLPTGIRSPSHGFARFYAHSALDVSVPWALGVAGVLAALFL</sequence>
<evidence type="ECO:0000256" key="2">
    <source>
        <dbReference type="SAM" id="SignalP"/>
    </source>
</evidence>
<keyword evidence="4" id="KW-1185">Reference proteome</keyword>
<feature type="region of interest" description="Disordered" evidence="1">
    <location>
        <begin position="187"/>
        <end position="223"/>
    </location>
</feature>
<proteinExistence type="predicted"/>
<feature type="region of interest" description="Disordered" evidence="1">
    <location>
        <begin position="143"/>
        <end position="174"/>
    </location>
</feature>
<reference evidence="4" key="1">
    <citation type="journal article" date="2018" name="Nat. Microbiol.">
        <title>Leveraging single-cell genomics to expand the fungal tree of life.</title>
        <authorList>
            <person name="Ahrendt S.R."/>
            <person name="Quandt C.A."/>
            <person name="Ciobanu D."/>
            <person name="Clum A."/>
            <person name="Salamov A."/>
            <person name="Andreopoulos B."/>
            <person name="Cheng J.F."/>
            <person name="Woyke T."/>
            <person name="Pelin A."/>
            <person name="Henrissat B."/>
            <person name="Reynolds N.K."/>
            <person name="Benny G.L."/>
            <person name="Smith M.E."/>
            <person name="James T.Y."/>
            <person name="Grigoriev I.V."/>
        </authorList>
    </citation>
    <scope>NUCLEOTIDE SEQUENCE [LARGE SCALE GENOMIC DNA]</scope>
    <source>
        <strain evidence="4">ATCC 52028</strain>
    </source>
</reference>
<feature type="compositionally biased region" description="Low complexity" evidence="1">
    <location>
        <begin position="195"/>
        <end position="218"/>
    </location>
</feature>
<dbReference type="AlphaFoldDB" id="A0A4P9XE27"/>
<gene>
    <name evidence="3" type="ORF">CXG81DRAFT_16719</name>
</gene>
<organism evidence="3 4">
    <name type="scientific">Caulochytrium protostelioides</name>
    <dbReference type="NCBI Taxonomy" id="1555241"/>
    <lineage>
        <taxon>Eukaryota</taxon>
        <taxon>Fungi</taxon>
        <taxon>Fungi incertae sedis</taxon>
        <taxon>Chytridiomycota</taxon>
        <taxon>Chytridiomycota incertae sedis</taxon>
        <taxon>Chytridiomycetes</taxon>
        <taxon>Caulochytriales</taxon>
        <taxon>Caulochytriaceae</taxon>
        <taxon>Caulochytrium</taxon>
    </lineage>
</organism>
<evidence type="ECO:0000313" key="4">
    <source>
        <dbReference type="Proteomes" id="UP000274922"/>
    </source>
</evidence>